<accession>A0A1R0X171</accession>
<dbReference type="GO" id="GO:0006298">
    <property type="term" value="P:mismatch repair"/>
    <property type="evidence" value="ECO:0007669"/>
    <property type="project" value="TreeGrafter"/>
</dbReference>
<dbReference type="InterPro" id="IPR023095">
    <property type="entry name" value="Ade_MeTrfase_dom_2"/>
</dbReference>
<dbReference type="RefSeq" id="WP_076179583.1">
    <property type="nucleotide sequence ID" value="NZ_MKQP01000043.1"/>
</dbReference>
<dbReference type="PANTHER" id="PTHR30481">
    <property type="entry name" value="DNA ADENINE METHYLASE"/>
    <property type="match status" value="1"/>
</dbReference>
<dbReference type="Gene3D" id="1.10.1020.10">
    <property type="entry name" value="Adenine-specific Methyltransferase, Domain 2"/>
    <property type="match status" value="1"/>
</dbReference>
<dbReference type="SUPFAM" id="SSF53335">
    <property type="entry name" value="S-adenosyl-L-methionine-dependent methyltransferases"/>
    <property type="match status" value="1"/>
</dbReference>
<evidence type="ECO:0000256" key="7">
    <source>
        <dbReference type="PIRSR" id="PIRSR000398-1"/>
    </source>
</evidence>
<name>A0A1R0X171_9BACL</name>
<sequence>MTTNYVDENSVSSVIRWFGGKHFLSRDLVPLIPEHHCWADVFGGGGHMTVAKRRSKVEVFNDKDHDLINFLLTLRERRDELISSLSTLPTSRYLFEKWQREELPKDSLERAVRWYYLLRNCIIPANGIKSGWRSGKIKNTASDFQNSLAKLEAFEERFSRVMIECLDYKNMIQRYDSPGTFLFVDPPYVHREHYYKFAFDEHVELATMLHNIQGKCMVTYYGDPLILDLYKDWHCETFESKVGTVAKAELGQTRRIEKEYVFMNYKPESMDQLSFDFPVVNDI</sequence>
<dbReference type="Gene3D" id="3.40.50.150">
    <property type="entry name" value="Vaccinia Virus protein VP39"/>
    <property type="match status" value="1"/>
</dbReference>
<evidence type="ECO:0000256" key="6">
    <source>
        <dbReference type="ARBA" id="ARBA00047942"/>
    </source>
</evidence>
<reference evidence="8 9" key="1">
    <citation type="submission" date="2016-10" db="EMBL/GenBank/DDBJ databases">
        <title>Paenibacillus species isolates.</title>
        <authorList>
            <person name="Beno S.M."/>
        </authorList>
    </citation>
    <scope>NUCLEOTIDE SEQUENCE [LARGE SCALE GENOMIC DNA]</scope>
    <source>
        <strain evidence="8 9">FSL H7-0604</strain>
    </source>
</reference>
<keyword evidence="3" id="KW-0489">Methyltransferase</keyword>
<organism evidence="8 9">
    <name type="scientific">Paenibacillus odorifer</name>
    <dbReference type="NCBI Taxonomy" id="189426"/>
    <lineage>
        <taxon>Bacteria</taxon>
        <taxon>Bacillati</taxon>
        <taxon>Bacillota</taxon>
        <taxon>Bacilli</taxon>
        <taxon>Bacillales</taxon>
        <taxon>Paenibacillaceae</taxon>
        <taxon>Paenibacillus</taxon>
    </lineage>
</organism>
<dbReference type="InterPro" id="IPR012327">
    <property type="entry name" value="MeTrfase_D12"/>
</dbReference>
<dbReference type="InterPro" id="IPR029063">
    <property type="entry name" value="SAM-dependent_MTases_sf"/>
</dbReference>
<evidence type="ECO:0000256" key="5">
    <source>
        <dbReference type="ARBA" id="ARBA00022691"/>
    </source>
</evidence>
<comment type="catalytic activity">
    <reaction evidence="6">
        <text>a 2'-deoxyadenosine in DNA + S-adenosyl-L-methionine = an N(6)-methyl-2'-deoxyadenosine in DNA + S-adenosyl-L-homocysteine + H(+)</text>
        <dbReference type="Rhea" id="RHEA:15197"/>
        <dbReference type="Rhea" id="RHEA-COMP:12418"/>
        <dbReference type="Rhea" id="RHEA-COMP:12419"/>
        <dbReference type="ChEBI" id="CHEBI:15378"/>
        <dbReference type="ChEBI" id="CHEBI:57856"/>
        <dbReference type="ChEBI" id="CHEBI:59789"/>
        <dbReference type="ChEBI" id="CHEBI:90615"/>
        <dbReference type="ChEBI" id="CHEBI:90616"/>
        <dbReference type="EC" id="2.1.1.72"/>
    </reaction>
</comment>
<dbReference type="GO" id="GO:0032259">
    <property type="term" value="P:methylation"/>
    <property type="evidence" value="ECO:0007669"/>
    <property type="project" value="UniProtKB-KW"/>
</dbReference>
<proteinExistence type="inferred from homology"/>
<keyword evidence="5" id="KW-0949">S-adenosyl-L-methionine</keyword>
<feature type="binding site" evidence="7">
    <location>
        <position position="185"/>
    </location>
    <ligand>
        <name>S-adenosyl-L-methionine</name>
        <dbReference type="ChEBI" id="CHEBI:59789"/>
    </ligand>
</feature>
<dbReference type="GO" id="GO:0043565">
    <property type="term" value="F:sequence-specific DNA binding"/>
    <property type="evidence" value="ECO:0007669"/>
    <property type="project" value="TreeGrafter"/>
</dbReference>
<feature type="binding site" evidence="7">
    <location>
        <position position="21"/>
    </location>
    <ligand>
        <name>S-adenosyl-L-methionine</name>
        <dbReference type="ChEBI" id="CHEBI:59789"/>
    </ligand>
</feature>
<dbReference type="PROSITE" id="PS00092">
    <property type="entry name" value="N6_MTASE"/>
    <property type="match status" value="1"/>
</dbReference>
<evidence type="ECO:0000313" key="9">
    <source>
        <dbReference type="Proteomes" id="UP000187465"/>
    </source>
</evidence>
<keyword evidence="4" id="KW-0808">Transferase</keyword>
<dbReference type="PIRSF" id="PIRSF000398">
    <property type="entry name" value="M_m6A_EcoRV"/>
    <property type="match status" value="1"/>
</dbReference>
<evidence type="ECO:0000256" key="3">
    <source>
        <dbReference type="ARBA" id="ARBA00022603"/>
    </source>
</evidence>
<dbReference type="GO" id="GO:1904047">
    <property type="term" value="F:S-adenosyl-L-methionine binding"/>
    <property type="evidence" value="ECO:0007669"/>
    <property type="project" value="TreeGrafter"/>
</dbReference>
<feature type="binding site" evidence="7">
    <location>
        <position position="62"/>
    </location>
    <ligand>
        <name>S-adenosyl-L-methionine</name>
        <dbReference type="ChEBI" id="CHEBI:59789"/>
    </ligand>
</feature>
<protein>
    <recommendedName>
        <fullName evidence="2">site-specific DNA-methyltransferase (adenine-specific)</fullName>
        <ecNumber evidence="2">2.1.1.72</ecNumber>
    </recommendedName>
</protein>
<evidence type="ECO:0000256" key="1">
    <source>
        <dbReference type="ARBA" id="ARBA00006594"/>
    </source>
</evidence>
<dbReference type="EC" id="2.1.1.72" evidence="2"/>
<gene>
    <name evidence="8" type="ORF">BJP51_27555</name>
</gene>
<dbReference type="Proteomes" id="UP000187465">
    <property type="component" value="Unassembled WGS sequence"/>
</dbReference>
<dbReference type="Pfam" id="PF02086">
    <property type="entry name" value="MethyltransfD12"/>
    <property type="match status" value="1"/>
</dbReference>
<comment type="similarity">
    <text evidence="1">Belongs to the N(4)/N(6)-methyltransferase family.</text>
</comment>
<evidence type="ECO:0000313" key="8">
    <source>
        <dbReference type="EMBL" id="OMD26240.1"/>
    </source>
</evidence>
<feature type="binding site" evidence="7">
    <location>
        <position position="17"/>
    </location>
    <ligand>
        <name>S-adenosyl-L-methionine</name>
        <dbReference type="ChEBI" id="CHEBI:59789"/>
    </ligand>
</feature>
<dbReference type="InterPro" id="IPR012263">
    <property type="entry name" value="M_m6A_EcoRV"/>
</dbReference>
<dbReference type="GO" id="GO:0009007">
    <property type="term" value="F:site-specific DNA-methyltransferase (adenine-specific) activity"/>
    <property type="evidence" value="ECO:0007669"/>
    <property type="project" value="UniProtKB-EC"/>
</dbReference>
<dbReference type="AlphaFoldDB" id="A0A1R0X171"/>
<dbReference type="PRINTS" id="PR00505">
    <property type="entry name" value="D12N6MTFRASE"/>
</dbReference>
<dbReference type="EMBL" id="MKQP01000043">
    <property type="protein sequence ID" value="OMD26240.1"/>
    <property type="molecule type" value="Genomic_DNA"/>
</dbReference>
<comment type="caution">
    <text evidence="8">The sequence shown here is derived from an EMBL/GenBank/DDBJ whole genome shotgun (WGS) entry which is preliminary data.</text>
</comment>
<dbReference type="GO" id="GO:0009307">
    <property type="term" value="P:DNA restriction-modification system"/>
    <property type="evidence" value="ECO:0007669"/>
    <property type="project" value="InterPro"/>
</dbReference>
<dbReference type="InterPro" id="IPR002052">
    <property type="entry name" value="DNA_methylase_N6_adenine_CS"/>
</dbReference>
<evidence type="ECO:0000256" key="4">
    <source>
        <dbReference type="ARBA" id="ARBA00022679"/>
    </source>
</evidence>
<evidence type="ECO:0000256" key="2">
    <source>
        <dbReference type="ARBA" id="ARBA00011900"/>
    </source>
</evidence>